<reference evidence="1 2" key="1">
    <citation type="journal article" date="2011" name="J. Bacteriol.">
        <title>Complete genome sequence of the industrial strain Bacillus megaterium WSH-002.</title>
        <authorList>
            <person name="Liu L."/>
            <person name="Li Y."/>
            <person name="Zhang J."/>
            <person name="Zou W."/>
            <person name="Zhou Z."/>
            <person name="Liu J."/>
            <person name="Li X."/>
            <person name="Wang L."/>
            <person name="Chen J."/>
        </authorList>
    </citation>
    <scope>NUCLEOTIDE SEQUENCE [LARGE SCALE GENOMIC DNA]</scope>
    <source>
        <strain evidence="1 2">WSH-002</strain>
    </source>
</reference>
<evidence type="ECO:0000313" key="1">
    <source>
        <dbReference type="EMBL" id="AEN89464.1"/>
    </source>
</evidence>
<sequence>MNKAELPKAVRVFLNGKDLERKQRDAMLLSTVTSEGFPHVAMISAGELIAISSSRVKLLVWKGTTSAKNMIQNHKATVTLVVEGKAYYIKFWLKKEAPVLSGYELFTGEVAAVKEDYAKYAVLTSGIQFQLHDSKQVLSRWKQSIAAVLSTEKTDYLKIRIGFLAVVKFFQIAR</sequence>
<dbReference type="AlphaFoldDB" id="A0A8D3WYZ9"/>
<dbReference type="Gene3D" id="2.30.110.10">
    <property type="entry name" value="Electron Transport, Fmn-binding Protein, Chain A"/>
    <property type="match status" value="1"/>
</dbReference>
<name>A0A8D3WYZ9_PRIMW</name>
<dbReference type="InterPro" id="IPR012349">
    <property type="entry name" value="Split_barrel_FMN-bd"/>
</dbReference>
<accession>A0A8D3WYZ9</accession>
<proteinExistence type="predicted"/>
<dbReference type="Proteomes" id="UP000001283">
    <property type="component" value="Chromosome"/>
</dbReference>
<dbReference type="KEGG" id="bmh:BMWSH_2582"/>
<organism evidence="1 2">
    <name type="scientific">Priestia megaterium (strain WSH-002)</name>
    <name type="common">Bacillus megaterium</name>
    <dbReference type="NCBI Taxonomy" id="1006007"/>
    <lineage>
        <taxon>Bacteria</taxon>
        <taxon>Bacillati</taxon>
        <taxon>Bacillota</taxon>
        <taxon>Bacilli</taxon>
        <taxon>Bacillales</taxon>
        <taxon>Bacillaceae</taxon>
        <taxon>Priestia</taxon>
    </lineage>
</organism>
<dbReference type="RefSeq" id="WP_014459819.1">
    <property type="nucleotide sequence ID" value="NC_017138.1"/>
</dbReference>
<gene>
    <name evidence="1" type="primary">yclD</name>
    <name evidence="1" type="ORF">BMWSH_2582</name>
</gene>
<dbReference type="SUPFAM" id="SSF50475">
    <property type="entry name" value="FMN-binding split barrel"/>
    <property type="match status" value="1"/>
</dbReference>
<evidence type="ECO:0000313" key="2">
    <source>
        <dbReference type="Proteomes" id="UP000001283"/>
    </source>
</evidence>
<dbReference type="EMBL" id="CP003017">
    <property type="protein sequence ID" value="AEN89464.1"/>
    <property type="molecule type" value="Genomic_DNA"/>
</dbReference>
<protein>
    <submittedName>
        <fullName evidence="1">YclD2</fullName>
    </submittedName>
</protein>